<evidence type="ECO:0000256" key="2">
    <source>
        <dbReference type="ARBA" id="ARBA00023125"/>
    </source>
</evidence>
<accession>A0A358E407</accession>
<dbReference type="EMBL" id="DONK01000276">
    <property type="protein sequence ID" value="HBU53127.1"/>
    <property type="molecule type" value="Genomic_DNA"/>
</dbReference>
<dbReference type="Proteomes" id="UP000263517">
    <property type="component" value="Unassembled WGS sequence"/>
</dbReference>
<dbReference type="STRING" id="589873.EP12_19115"/>
<evidence type="ECO:0000256" key="1">
    <source>
        <dbReference type="ARBA" id="ARBA00023015"/>
    </source>
</evidence>
<dbReference type="EMBL" id="DNAN01000115">
    <property type="protein sequence ID" value="HAW74747.1"/>
    <property type="molecule type" value="Genomic_DNA"/>
</dbReference>
<dbReference type="InterPro" id="IPR009057">
    <property type="entry name" value="Homeodomain-like_sf"/>
</dbReference>
<gene>
    <name evidence="5" type="ORF">DCW74_03315</name>
    <name evidence="6" type="ORF">DEB45_17895</name>
</gene>
<proteinExistence type="predicted"/>
<dbReference type="Pfam" id="PF12833">
    <property type="entry name" value="HTH_18"/>
    <property type="match status" value="1"/>
</dbReference>
<evidence type="ECO:0000313" key="6">
    <source>
        <dbReference type="EMBL" id="HBU53127.1"/>
    </source>
</evidence>
<dbReference type="PROSITE" id="PS01124">
    <property type="entry name" value="HTH_ARAC_FAMILY_2"/>
    <property type="match status" value="1"/>
</dbReference>
<keyword evidence="1" id="KW-0805">Transcription regulation</keyword>
<dbReference type="SMART" id="SM00342">
    <property type="entry name" value="HTH_ARAC"/>
    <property type="match status" value="1"/>
</dbReference>
<dbReference type="InterPro" id="IPR020449">
    <property type="entry name" value="Tscrpt_reg_AraC-type_HTH"/>
</dbReference>
<dbReference type="PANTHER" id="PTHR43280">
    <property type="entry name" value="ARAC-FAMILY TRANSCRIPTIONAL REGULATOR"/>
    <property type="match status" value="1"/>
</dbReference>
<reference evidence="7 8" key="1">
    <citation type="journal article" date="2018" name="Nat. Biotechnol.">
        <title>A standardized bacterial taxonomy based on genome phylogeny substantially revises the tree of life.</title>
        <authorList>
            <person name="Parks D.H."/>
            <person name="Chuvochina M."/>
            <person name="Waite D.W."/>
            <person name="Rinke C."/>
            <person name="Skarshewski A."/>
            <person name="Chaumeil P.A."/>
            <person name="Hugenholtz P."/>
        </authorList>
    </citation>
    <scope>NUCLEOTIDE SEQUENCE [LARGE SCALE GENOMIC DNA]</scope>
    <source>
        <strain evidence="6">UBA11621</strain>
        <strain evidence="5">UBA11978</strain>
    </source>
</reference>
<evidence type="ECO:0000259" key="4">
    <source>
        <dbReference type="PROSITE" id="PS01124"/>
    </source>
</evidence>
<dbReference type="SUPFAM" id="SSF46689">
    <property type="entry name" value="Homeodomain-like"/>
    <property type="match status" value="1"/>
</dbReference>
<dbReference type="InterPro" id="IPR018060">
    <property type="entry name" value="HTH_AraC"/>
</dbReference>
<evidence type="ECO:0000313" key="7">
    <source>
        <dbReference type="Proteomes" id="UP000263517"/>
    </source>
</evidence>
<feature type="domain" description="HTH araC/xylS-type" evidence="4">
    <location>
        <begin position="232"/>
        <end position="333"/>
    </location>
</feature>
<dbReference type="GO" id="GO:0003700">
    <property type="term" value="F:DNA-binding transcription factor activity"/>
    <property type="evidence" value="ECO:0007669"/>
    <property type="project" value="InterPro"/>
</dbReference>
<evidence type="ECO:0000313" key="5">
    <source>
        <dbReference type="EMBL" id="HAW74747.1"/>
    </source>
</evidence>
<comment type="caution">
    <text evidence="6">The sequence shown here is derived from an EMBL/GenBank/DDBJ whole genome shotgun (WGS) entry which is preliminary data.</text>
</comment>
<evidence type="ECO:0000256" key="3">
    <source>
        <dbReference type="ARBA" id="ARBA00023163"/>
    </source>
</evidence>
<organism evidence="6 8">
    <name type="scientific">Alteromonas australica</name>
    <dbReference type="NCBI Taxonomy" id="589873"/>
    <lineage>
        <taxon>Bacteria</taxon>
        <taxon>Pseudomonadati</taxon>
        <taxon>Pseudomonadota</taxon>
        <taxon>Gammaproteobacteria</taxon>
        <taxon>Alteromonadales</taxon>
        <taxon>Alteromonadaceae</taxon>
        <taxon>Alteromonas/Salinimonas group</taxon>
        <taxon>Alteromonas</taxon>
    </lineage>
</organism>
<keyword evidence="2" id="KW-0238">DNA-binding</keyword>
<dbReference type="PANTHER" id="PTHR43280:SF31">
    <property type="entry name" value="TRANSCRIPTIONAL REGULATORY PROTEIN"/>
    <property type="match status" value="1"/>
</dbReference>
<evidence type="ECO:0000313" key="8">
    <source>
        <dbReference type="Proteomes" id="UP000264779"/>
    </source>
</evidence>
<dbReference type="AlphaFoldDB" id="A0A358E407"/>
<protein>
    <submittedName>
        <fullName evidence="6">AraC family transcriptional regulator</fullName>
    </submittedName>
</protein>
<keyword evidence="3" id="KW-0804">Transcription</keyword>
<dbReference type="GO" id="GO:0043565">
    <property type="term" value="F:sequence-specific DNA binding"/>
    <property type="evidence" value="ECO:0007669"/>
    <property type="project" value="InterPro"/>
</dbReference>
<sequence length="341" mass="38825">MCYRVRTDWSCSLNVAYEGGAVMSSWKVSTDNCPMVERSNVWQQAMHKVFMPPCQFQTGNTKFRGNINTIDTPLGIEFSILSGSPMEISGKCSEQPFSFWLALLLEGDFSLKYKGAQYPAQVNSIIYAPTGLDMTLSVHSDFKILYMKVPENLIHKRLLNLNLLNVGYLPCESGINKVFATMLSSLCDNMDELDSTDLRPIEIALSEFLISNLIHQSGVLDFGSTAKIDQFKRVCNMIDANLADPELSLNMVAVQNHVSQRYIQKLFESSGTSFVNYVRARRLERCRFELGHPEYRHLSVSDICFRWGFNDAGHFSRVFRSEFDITPREYRRKHSENAIAS</sequence>
<dbReference type="Proteomes" id="UP000264779">
    <property type="component" value="Unassembled WGS sequence"/>
</dbReference>
<dbReference type="Gene3D" id="1.10.10.60">
    <property type="entry name" value="Homeodomain-like"/>
    <property type="match status" value="1"/>
</dbReference>
<name>A0A358E407_9ALTE</name>
<dbReference type="PRINTS" id="PR00032">
    <property type="entry name" value="HTHARAC"/>
</dbReference>